<evidence type="ECO:0000313" key="4">
    <source>
        <dbReference type="RefSeq" id="XP_020105182.1"/>
    </source>
</evidence>
<dbReference type="PANTHER" id="PTHR47602">
    <property type="entry name" value="F-BOX PROTEIN SKIP22"/>
    <property type="match status" value="1"/>
</dbReference>
<dbReference type="GeneID" id="109721801"/>
<evidence type="ECO:0000256" key="1">
    <source>
        <dbReference type="SAM" id="MobiDB-lite"/>
    </source>
</evidence>
<dbReference type="PANTHER" id="PTHR47602:SF2">
    <property type="entry name" value="F-BOX PROTEIN SKIP22"/>
    <property type="match status" value="1"/>
</dbReference>
<dbReference type="Gene3D" id="1.20.1280.50">
    <property type="match status" value="1"/>
</dbReference>
<evidence type="ECO:0000259" key="2">
    <source>
        <dbReference type="Pfam" id="PF00646"/>
    </source>
</evidence>
<dbReference type="OrthoDB" id="101791at2759"/>
<dbReference type="Pfam" id="PF00646">
    <property type="entry name" value="F-box"/>
    <property type="match status" value="1"/>
</dbReference>
<organism evidence="3 4">
    <name type="scientific">Ananas comosus</name>
    <name type="common">Pineapple</name>
    <name type="synonym">Ananas ananas</name>
    <dbReference type="NCBI Taxonomy" id="4615"/>
    <lineage>
        <taxon>Eukaryota</taxon>
        <taxon>Viridiplantae</taxon>
        <taxon>Streptophyta</taxon>
        <taxon>Embryophyta</taxon>
        <taxon>Tracheophyta</taxon>
        <taxon>Spermatophyta</taxon>
        <taxon>Magnoliopsida</taxon>
        <taxon>Liliopsida</taxon>
        <taxon>Poales</taxon>
        <taxon>Bromeliaceae</taxon>
        <taxon>Bromelioideae</taxon>
        <taxon>Ananas</taxon>
    </lineage>
</organism>
<feature type="domain" description="F-box" evidence="2">
    <location>
        <begin position="316"/>
        <end position="356"/>
    </location>
</feature>
<reference evidence="4" key="2">
    <citation type="submission" date="2025-08" db="UniProtKB">
        <authorList>
            <consortium name="RefSeq"/>
        </authorList>
    </citation>
    <scope>IDENTIFICATION</scope>
    <source>
        <tissue evidence="4">Leaf</tissue>
    </source>
</reference>
<dbReference type="RefSeq" id="XP_020105182.1">
    <property type="nucleotide sequence ID" value="XM_020249593.1"/>
</dbReference>
<dbReference type="InterPro" id="IPR001810">
    <property type="entry name" value="F-box_dom"/>
</dbReference>
<keyword evidence="3" id="KW-1185">Reference proteome</keyword>
<dbReference type="Gene3D" id="3.40.1000.30">
    <property type="match status" value="1"/>
</dbReference>
<feature type="region of interest" description="Disordered" evidence="1">
    <location>
        <begin position="94"/>
        <end position="141"/>
    </location>
</feature>
<dbReference type="Proteomes" id="UP000515123">
    <property type="component" value="Linkage group 15"/>
</dbReference>
<dbReference type="CDD" id="cd22165">
    <property type="entry name" value="F-box_AtSKIP22-like"/>
    <property type="match status" value="1"/>
</dbReference>
<dbReference type="InterPro" id="IPR036047">
    <property type="entry name" value="F-box-like_dom_sf"/>
</dbReference>
<proteinExistence type="predicted"/>
<gene>
    <name evidence="4" type="primary">LOC109721801</name>
</gene>
<dbReference type="SUPFAM" id="SSF81383">
    <property type="entry name" value="F-box domain"/>
    <property type="match status" value="1"/>
</dbReference>
<protein>
    <submittedName>
        <fullName evidence="4">F-box protein SKIP22-like</fullName>
    </submittedName>
</protein>
<name>A0A6P5GBK4_ANACO</name>
<evidence type="ECO:0000313" key="3">
    <source>
        <dbReference type="Proteomes" id="UP000515123"/>
    </source>
</evidence>
<sequence>MKLRIRSMATKEMLRVDAPDTSSLRDLKTLIAGKLSSSSSSPPIDPESIHLSLNRKDELFAPSSPAADPLPSLGLTSGDLLFYSLSPLSQTLVPANPPGSDSFGRVQTLGSKPEDRMEVDADGTAGTLDSKPEGRMGVDPEPSVVVKKPSLVPRILKRVMDLEKGENEGILGRLLTTIHAAFLDSGFLVGRGGDGSRLPRNWASDASNLSVQYALRDLVDRMEERDIKFSIVRCSVMGNFVTIYGYLSVEHPDVYRVCIDASKIAPFLSLAMDSMSERDEKEILKLWNMVKDGVCLPLLIDICAKNRLPLPPCYMRLSRDLKTDILELVSGVDLARIACTCSEMSAICSDDKLWKKKFEKEFGSSSGAGVQGMRWRERFAAAWIEKKNASKVSNRRVIRFGVLTDRRFNPARPIFPVRPHRYPIIGGDYDLYPAIGNLSPQGAGLRNSRNPARQQFSPHCNLGGYSRGGFGG</sequence>
<accession>A0A6P5GBK4</accession>
<dbReference type="AlphaFoldDB" id="A0A6P5GBK4"/>
<reference evidence="3" key="1">
    <citation type="journal article" date="2015" name="Nat. Genet.">
        <title>The pineapple genome and the evolution of CAM photosynthesis.</title>
        <authorList>
            <person name="Ming R."/>
            <person name="VanBuren R."/>
            <person name="Wai C.M."/>
            <person name="Tang H."/>
            <person name="Schatz M.C."/>
            <person name="Bowers J.E."/>
            <person name="Lyons E."/>
            <person name="Wang M.L."/>
            <person name="Chen J."/>
            <person name="Biggers E."/>
            <person name="Zhang J."/>
            <person name="Huang L."/>
            <person name="Zhang L."/>
            <person name="Miao W."/>
            <person name="Zhang J."/>
            <person name="Ye Z."/>
            <person name="Miao C."/>
            <person name="Lin Z."/>
            <person name="Wang H."/>
            <person name="Zhou H."/>
            <person name="Yim W.C."/>
            <person name="Priest H.D."/>
            <person name="Zheng C."/>
            <person name="Woodhouse M."/>
            <person name="Edger P.P."/>
            <person name="Guyot R."/>
            <person name="Guo H.B."/>
            <person name="Guo H."/>
            <person name="Zheng G."/>
            <person name="Singh R."/>
            <person name="Sharma A."/>
            <person name="Min X."/>
            <person name="Zheng Y."/>
            <person name="Lee H."/>
            <person name="Gurtowski J."/>
            <person name="Sedlazeck F.J."/>
            <person name="Harkess A."/>
            <person name="McKain M.R."/>
            <person name="Liao Z."/>
            <person name="Fang J."/>
            <person name="Liu J."/>
            <person name="Zhang X."/>
            <person name="Zhang Q."/>
            <person name="Hu W."/>
            <person name="Qin Y."/>
            <person name="Wang K."/>
            <person name="Chen L.Y."/>
            <person name="Shirley N."/>
            <person name="Lin Y.R."/>
            <person name="Liu L.Y."/>
            <person name="Hernandez A.G."/>
            <person name="Wright C.L."/>
            <person name="Bulone V."/>
            <person name="Tuskan G.A."/>
            <person name="Heath K."/>
            <person name="Zee F."/>
            <person name="Moore P.H."/>
            <person name="Sunkar R."/>
            <person name="Leebens-Mack J.H."/>
            <person name="Mockler T."/>
            <person name="Bennetzen J.L."/>
            <person name="Freeling M."/>
            <person name="Sankoff D."/>
            <person name="Paterson A.H."/>
            <person name="Zhu X."/>
            <person name="Yang X."/>
            <person name="Smith J.A."/>
            <person name="Cushman J.C."/>
            <person name="Paull R.E."/>
            <person name="Yu Q."/>
        </authorList>
    </citation>
    <scope>NUCLEOTIDE SEQUENCE [LARGE SCALE GENOMIC DNA]</scope>
    <source>
        <strain evidence="3">cv. F153</strain>
    </source>
</reference>